<sequence>MDGNINTGKTCKMLKHLLDPSATKMAAKAEITKITQKYKGNIREMGDQIVKLYLARCPAVEHRDYSSPPTMILTETSPSKKSEQSCRR</sequence>
<reference evidence="2" key="2">
    <citation type="submission" date="2021-09" db="EMBL/GenBank/DDBJ databases">
        <authorList>
            <person name="Jia N."/>
            <person name="Wang J."/>
            <person name="Shi W."/>
            <person name="Du L."/>
            <person name="Sun Y."/>
            <person name="Zhan W."/>
            <person name="Jiang J."/>
            <person name="Wang Q."/>
            <person name="Zhang B."/>
            <person name="Ji P."/>
            <person name="Sakyi L.B."/>
            <person name="Cui X."/>
            <person name="Yuan T."/>
            <person name="Jiang B."/>
            <person name="Yang W."/>
            <person name="Lam T.T.-Y."/>
            <person name="Chang Q."/>
            <person name="Ding S."/>
            <person name="Wang X."/>
            <person name="Zhu J."/>
            <person name="Ruan X."/>
            <person name="Zhao L."/>
            <person name="Wei J."/>
            <person name="Que T."/>
            <person name="Du C."/>
            <person name="Cheng J."/>
            <person name="Dai P."/>
            <person name="Han X."/>
            <person name="Huang E."/>
            <person name="Gao Y."/>
            <person name="Liu J."/>
            <person name="Shao H."/>
            <person name="Ye R."/>
            <person name="Li L."/>
            <person name="Wei W."/>
            <person name="Wang X."/>
            <person name="Wang C."/>
            <person name="Huo Q."/>
            <person name="Li W."/>
            <person name="Guo W."/>
            <person name="Chen H."/>
            <person name="Chen S."/>
            <person name="Zhou L."/>
            <person name="Zhou L."/>
            <person name="Ni X."/>
            <person name="Tian J."/>
            <person name="Zhou Y."/>
            <person name="Sheng Y."/>
            <person name="Liu T."/>
            <person name="Pan Y."/>
            <person name="Xia L."/>
            <person name="Li J."/>
            <person name="Zhao F."/>
            <person name="Cao W."/>
        </authorList>
    </citation>
    <scope>NUCLEOTIDE SEQUENCE</scope>
    <source>
        <strain evidence="2">Rsan-2018</strain>
        <tissue evidence="2">Larvae</tissue>
    </source>
</reference>
<accession>A0A9D4Q7K4</accession>
<feature type="compositionally biased region" description="Basic and acidic residues" evidence="1">
    <location>
        <begin position="78"/>
        <end position="88"/>
    </location>
</feature>
<organism evidence="2 3">
    <name type="scientific">Rhipicephalus sanguineus</name>
    <name type="common">Brown dog tick</name>
    <name type="synonym">Ixodes sanguineus</name>
    <dbReference type="NCBI Taxonomy" id="34632"/>
    <lineage>
        <taxon>Eukaryota</taxon>
        <taxon>Metazoa</taxon>
        <taxon>Ecdysozoa</taxon>
        <taxon>Arthropoda</taxon>
        <taxon>Chelicerata</taxon>
        <taxon>Arachnida</taxon>
        <taxon>Acari</taxon>
        <taxon>Parasitiformes</taxon>
        <taxon>Ixodida</taxon>
        <taxon>Ixodoidea</taxon>
        <taxon>Ixodidae</taxon>
        <taxon>Rhipicephalinae</taxon>
        <taxon>Rhipicephalus</taxon>
        <taxon>Rhipicephalus</taxon>
    </lineage>
</organism>
<name>A0A9D4Q7K4_RHISA</name>
<comment type="caution">
    <text evidence="2">The sequence shown here is derived from an EMBL/GenBank/DDBJ whole genome shotgun (WGS) entry which is preliminary data.</text>
</comment>
<dbReference type="EMBL" id="JABSTV010001248">
    <property type="protein sequence ID" value="KAH7969217.1"/>
    <property type="molecule type" value="Genomic_DNA"/>
</dbReference>
<evidence type="ECO:0000313" key="3">
    <source>
        <dbReference type="Proteomes" id="UP000821837"/>
    </source>
</evidence>
<dbReference type="Proteomes" id="UP000821837">
    <property type="component" value="Unassembled WGS sequence"/>
</dbReference>
<protein>
    <submittedName>
        <fullName evidence="2">Uncharacterized protein</fullName>
    </submittedName>
</protein>
<feature type="compositionally biased region" description="Polar residues" evidence="1">
    <location>
        <begin position="67"/>
        <end position="77"/>
    </location>
</feature>
<evidence type="ECO:0000313" key="2">
    <source>
        <dbReference type="EMBL" id="KAH7969217.1"/>
    </source>
</evidence>
<dbReference type="AlphaFoldDB" id="A0A9D4Q7K4"/>
<evidence type="ECO:0000256" key="1">
    <source>
        <dbReference type="SAM" id="MobiDB-lite"/>
    </source>
</evidence>
<gene>
    <name evidence="2" type="ORF">HPB52_015984</name>
</gene>
<reference evidence="2" key="1">
    <citation type="journal article" date="2020" name="Cell">
        <title>Large-Scale Comparative Analyses of Tick Genomes Elucidate Their Genetic Diversity and Vector Capacities.</title>
        <authorList>
            <consortium name="Tick Genome and Microbiome Consortium (TIGMIC)"/>
            <person name="Jia N."/>
            <person name="Wang J."/>
            <person name="Shi W."/>
            <person name="Du L."/>
            <person name="Sun Y."/>
            <person name="Zhan W."/>
            <person name="Jiang J.F."/>
            <person name="Wang Q."/>
            <person name="Zhang B."/>
            <person name="Ji P."/>
            <person name="Bell-Sakyi L."/>
            <person name="Cui X.M."/>
            <person name="Yuan T.T."/>
            <person name="Jiang B.G."/>
            <person name="Yang W.F."/>
            <person name="Lam T.T."/>
            <person name="Chang Q.C."/>
            <person name="Ding S.J."/>
            <person name="Wang X.J."/>
            <person name="Zhu J.G."/>
            <person name="Ruan X.D."/>
            <person name="Zhao L."/>
            <person name="Wei J.T."/>
            <person name="Ye R.Z."/>
            <person name="Que T.C."/>
            <person name="Du C.H."/>
            <person name="Zhou Y.H."/>
            <person name="Cheng J.X."/>
            <person name="Dai P.F."/>
            <person name="Guo W.B."/>
            <person name="Han X.H."/>
            <person name="Huang E.J."/>
            <person name="Li L.F."/>
            <person name="Wei W."/>
            <person name="Gao Y.C."/>
            <person name="Liu J.Z."/>
            <person name="Shao H.Z."/>
            <person name="Wang X."/>
            <person name="Wang C.C."/>
            <person name="Yang T.C."/>
            <person name="Huo Q.B."/>
            <person name="Li W."/>
            <person name="Chen H.Y."/>
            <person name="Chen S.E."/>
            <person name="Zhou L.G."/>
            <person name="Ni X.B."/>
            <person name="Tian J.H."/>
            <person name="Sheng Y."/>
            <person name="Liu T."/>
            <person name="Pan Y.S."/>
            <person name="Xia L.Y."/>
            <person name="Li J."/>
            <person name="Zhao F."/>
            <person name="Cao W.C."/>
        </authorList>
    </citation>
    <scope>NUCLEOTIDE SEQUENCE</scope>
    <source>
        <strain evidence="2">Rsan-2018</strain>
    </source>
</reference>
<proteinExistence type="predicted"/>
<keyword evidence="3" id="KW-1185">Reference proteome</keyword>
<feature type="region of interest" description="Disordered" evidence="1">
    <location>
        <begin position="63"/>
        <end position="88"/>
    </location>
</feature>